<protein>
    <recommendedName>
        <fullName evidence="3">HTH CENPB-type domain-containing protein</fullName>
    </recommendedName>
</protein>
<organism evidence="4 5">
    <name type="scientific">Araneus ventricosus</name>
    <name type="common">Orbweaver spider</name>
    <name type="synonym">Epeira ventricosa</name>
    <dbReference type="NCBI Taxonomy" id="182803"/>
    <lineage>
        <taxon>Eukaryota</taxon>
        <taxon>Metazoa</taxon>
        <taxon>Ecdysozoa</taxon>
        <taxon>Arthropoda</taxon>
        <taxon>Chelicerata</taxon>
        <taxon>Arachnida</taxon>
        <taxon>Araneae</taxon>
        <taxon>Araneomorphae</taxon>
        <taxon>Entelegynae</taxon>
        <taxon>Araneoidea</taxon>
        <taxon>Araneidae</taxon>
        <taxon>Araneus</taxon>
    </lineage>
</organism>
<dbReference type="EMBL" id="BGPR01003424">
    <property type="protein sequence ID" value="GBM87977.1"/>
    <property type="molecule type" value="Genomic_DNA"/>
</dbReference>
<dbReference type="PANTHER" id="PTHR19303:SF73">
    <property type="entry name" value="PROTEIN PDC2"/>
    <property type="match status" value="1"/>
</dbReference>
<evidence type="ECO:0000256" key="2">
    <source>
        <dbReference type="ARBA" id="ARBA00023125"/>
    </source>
</evidence>
<evidence type="ECO:0000256" key="1">
    <source>
        <dbReference type="ARBA" id="ARBA00004123"/>
    </source>
</evidence>
<dbReference type="PANTHER" id="PTHR19303">
    <property type="entry name" value="TRANSPOSON"/>
    <property type="match status" value="1"/>
</dbReference>
<dbReference type="Pfam" id="PF03221">
    <property type="entry name" value="HTH_Tnp_Tc5"/>
    <property type="match status" value="1"/>
</dbReference>
<name>A0A4Y2JD34_ARAVE</name>
<dbReference type="AlphaFoldDB" id="A0A4Y2JD34"/>
<dbReference type="GO" id="GO:0005634">
    <property type="term" value="C:nucleus"/>
    <property type="evidence" value="ECO:0007669"/>
    <property type="project" value="UniProtKB-SubCell"/>
</dbReference>
<evidence type="ECO:0000313" key="4">
    <source>
        <dbReference type="EMBL" id="GBM87977.1"/>
    </source>
</evidence>
<accession>A0A4Y2JD34</accession>
<dbReference type="InterPro" id="IPR009057">
    <property type="entry name" value="Homeodomain-like_sf"/>
</dbReference>
<gene>
    <name evidence="4" type="ORF">AVEN_91931_1</name>
</gene>
<dbReference type="GO" id="GO:0003677">
    <property type="term" value="F:DNA binding"/>
    <property type="evidence" value="ECO:0007669"/>
    <property type="project" value="UniProtKB-KW"/>
</dbReference>
<reference evidence="4 5" key="1">
    <citation type="journal article" date="2019" name="Sci. Rep.">
        <title>Orb-weaving spider Araneus ventricosus genome elucidates the spidroin gene catalogue.</title>
        <authorList>
            <person name="Kono N."/>
            <person name="Nakamura H."/>
            <person name="Ohtoshi R."/>
            <person name="Moran D.A.P."/>
            <person name="Shinohara A."/>
            <person name="Yoshida Y."/>
            <person name="Fujiwara M."/>
            <person name="Mori M."/>
            <person name="Tomita M."/>
            <person name="Arakawa K."/>
        </authorList>
    </citation>
    <scope>NUCLEOTIDE SEQUENCE [LARGE SCALE GENOMIC DNA]</scope>
</reference>
<dbReference type="InterPro" id="IPR006600">
    <property type="entry name" value="HTH_CenpB_DNA-bd_dom"/>
</dbReference>
<feature type="domain" description="HTH CENPB-type" evidence="3">
    <location>
        <begin position="24"/>
        <end position="95"/>
    </location>
</feature>
<keyword evidence="5" id="KW-1185">Reference proteome</keyword>
<dbReference type="Gene3D" id="1.10.10.60">
    <property type="entry name" value="Homeodomain-like"/>
    <property type="match status" value="1"/>
</dbReference>
<comment type="caution">
    <text evidence="4">The sequence shown here is derived from an EMBL/GenBank/DDBJ whole genome shotgun (WGS) entry which is preliminary data.</text>
</comment>
<dbReference type="SUPFAM" id="SSF46689">
    <property type="entry name" value="Homeodomain-like"/>
    <property type="match status" value="1"/>
</dbReference>
<dbReference type="InterPro" id="IPR050863">
    <property type="entry name" value="CenT-Element_Derived"/>
</dbReference>
<evidence type="ECO:0000313" key="5">
    <source>
        <dbReference type="Proteomes" id="UP000499080"/>
    </source>
</evidence>
<dbReference type="OrthoDB" id="6430249at2759"/>
<comment type="subcellular location">
    <subcellularLocation>
        <location evidence="1">Nucleus</location>
    </subcellularLocation>
</comment>
<dbReference type="PROSITE" id="PS51253">
    <property type="entry name" value="HTH_CENPB"/>
    <property type="match status" value="1"/>
</dbReference>
<proteinExistence type="predicted"/>
<sequence>MIATFIKKRKHIEEAVNSNEINPQRKRLKIATNKNIDAAVLKWFQEMRAANFQINGPLICGEARQFAVMLDNESFKATNGLLICFRDRHGITFQEIHR</sequence>
<evidence type="ECO:0000259" key="3">
    <source>
        <dbReference type="PROSITE" id="PS51253"/>
    </source>
</evidence>
<keyword evidence="2" id="KW-0238">DNA-binding</keyword>
<dbReference type="Proteomes" id="UP000499080">
    <property type="component" value="Unassembled WGS sequence"/>
</dbReference>